<evidence type="ECO:0000256" key="5">
    <source>
        <dbReference type="ARBA" id="ARBA00022737"/>
    </source>
</evidence>
<keyword evidence="6" id="KW-0496">Mitochondrion</keyword>
<evidence type="ECO:0000256" key="9">
    <source>
        <dbReference type="PROSITE-ProRule" id="PRU00282"/>
    </source>
</evidence>
<evidence type="ECO:0000256" key="6">
    <source>
        <dbReference type="ARBA" id="ARBA00022792"/>
    </source>
</evidence>
<dbReference type="RefSeq" id="XP_003009752.1">
    <property type="nucleotide sequence ID" value="XM_003009706.1"/>
</dbReference>
<dbReference type="HOGENOM" id="CLU_1267756_0_0_1"/>
<evidence type="ECO:0000313" key="12">
    <source>
        <dbReference type="Proteomes" id="UP000008698"/>
    </source>
</evidence>
<keyword evidence="8 9" id="KW-0472">Membrane</keyword>
<comment type="subcellular location">
    <subcellularLocation>
        <location evidence="1">Membrane</location>
        <topology evidence="1">Multi-pass membrane protein</topology>
    </subcellularLocation>
</comment>
<sequence length="218" mass="23384">MYEIYAAGAAAAFTVDCLIYPLDTLKTRYQSQDFVKTYASSPGSPKPQLYRGLYQGIGSVILATLPAAIGRITQVDIARGNAACHRLGGEQTFVLRLHGSCCAQLAVYGPPVSIFEYMRQQTWDSRHPGQAHDSHGLLETAAVNGVSAGSAGGFAAWITTPSDVVKTRMMLTAGDDNNPSWNKTNRGSIAVAQDVYRRHGVKGAVPRRTFACELDSSG</sequence>
<dbReference type="InterPro" id="IPR018108">
    <property type="entry name" value="MCP_transmembrane"/>
</dbReference>
<dbReference type="SUPFAM" id="SSF103506">
    <property type="entry name" value="Mitochondrial carrier"/>
    <property type="match status" value="1"/>
</dbReference>
<feature type="repeat" description="Solcar" evidence="9">
    <location>
        <begin position="2"/>
        <end position="81"/>
    </location>
</feature>
<dbReference type="OrthoDB" id="250329at2759"/>
<reference evidence="12" key="1">
    <citation type="journal article" date="2011" name="PLoS Pathog.">
        <title>Comparative genomics yields insights into niche adaptation of plant vascular wilt pathogens.</title>
        <authorList>
            <person name="Klosterman S.J."/>
            <person name="Subbarao K.V."/>
            <person name="Kang S."/>
            <person name="Veronese P."/>
            <person name="Gold S.E."/>
            <person name="Thomma B.P.H.J."/>
            <person name="Chen Z."/>
            <person name="Henrissat B."/>
            <person name="Lee Y.-H."/>
            <person name="Park J."/>
            <person name="Garcia-Pedrajas M.D."/>
            <person name="Barbara D.J."/>
            <person name="Anchieta A."/>
            <person name="de Jonge R."/>
            <person name="Santhanam P."/>
            <person name="Maruthachalam K."/>
            <person name="Atallah Z."/>
            <person name="Amyotte S.G."/>
            <person name="Paz Z."/>
            <person name="Inderbitzin P."/>
            <person name="Hayes R.J."/>
            <person name="Heiman D.I."/>
            <person name="Young S."/>
            <person name="Zeng Q."/>
            <person name="Engels R."/>
            <person name="Galagan J."/>
            <person name="Cuomo C.A."/>
            <person name="Dobinson K.F."/>
            <person name="Ma L.-J."/>
        </authorList>
    </citation>
    <scope>NUCLEOTIDE SEQUENCE [LARGE SCALE GENOMIC DNA]</scope>
    <source>
        <strain evidence="12">VaMs.102 / ATCC MYA-4576 / FGSC 10136</strain>
    </source>
</reference>
<keyword evidence="12" id="KW-1185">Reference proteome</keyword>
<dbReference type="GeneID" id="9536447"/>
<evidence type="ECO:0000256" key="7">
    <source>
        <dbReference type="ARBA" id="ARBA00022989"/>
    </source>
</evidence>
<keyword evidence="7" id="KW-1133">Transmembrane helix</keyword>
<dbReference type="InterPro" id="IPR023395">
    <property type="entry name" value="MCP_dom_sf"/>
</dbReference>
<evidence type="ECO:0000256" key="1">
    <source>
        <dbReference type="ARBA" id="ARBA00004141"/>
    </source>
</evidence>
<dbReference type="Gene3D" id="1.50.40.10">
    <property type="entry name" value="Mitochondrial carrier domain"/>
    <property type="match status" value="1"/>
</dbReference>
<dbReference type="GO" id="GO:0016020">
    <property type="term" value="C:membrane"/>
    <property type="evidence" value="ECO:0007669"/>
    <property type="project" value="UniProtKB-SubCell"/>
</dbReference>
<dbReference type="EMBL" id="DS985214">
    <property type="protein sequence ID" value="EEY15326.1"/>
    <property type="molecule type" value="Genomic_DNA"/>
</dbReference>
<dbReference type="AlphaFoldDB" id="C9S876"/>
<dbReference type="Proteomes" id="UP000008698">
    <property type="component" value="Unassembled WGS sequence"/>
</dbReference>
<dbReference type="KEGG" id="val:VDBG_01435"/>
<keyword evidence="5" id="KW-0677">Repeat</keyword>
<evidence type="ECO:0000256" key="10">
    <source>
        <dbReference type="RuleBase" id="RU000488"/>
    </source>
</evidence>
<keyword evidence="6" id="KW-0999">Mitochondrion inner membrane</keyword>
<dbReference type="Pfam" id="PF00153">
    <property type="entry name" value="Mito_carr"/>
    <property type="match status" value="2"/>
</dbReference>
<evidence type="ECO:0000313" key="11">
    <source>
        <dbReference type="EMBL" id="EEY15326.1"/>
    </source>
</evidence>
<protein>
    <submittedName>
        <fullName evidence="11">AgPET8</fullName>
    </submittedName>
</protein>
<organism evidence="12">
    <name type="scientific">Verticillium alfalfae (strain VaMs.102 / ATCC MYA-4576 / FGSC 10136)</name>
    <name type="common">Verticillium wilt of alfalfa</name>
    <name type="synonym">Verticillium albo-atrum</name>
    <dbReference type="NCBI Taxonomy" id="526221"/>
    <lineage>
        <taxon>Eukaryota</taxon>
        <taxon>Fungi</taxon>
        <taxon>Dikarya</taxon>
        <taxon>Ascomycota</taxon>
        <taxon>Pezizomycotina</taxon>
        <taxon>Sordariomycetes</taxon>
        <taxon>Hypocreomycetidae</taxon>
        <taxon>Glomerellales</taxon>
        <taxon>Plectosphaerellaceae</taxon>
        <taxon>Verticillium</taxon>
    </lineage>
</organism>
<proteinExistence type="inferred from homology"/>
<evidence type="ECO:0000256" key="2">
    <source>
        <dbReference type="ARBA" id="ARBA00006375"/>
    </source>
</evidence>
<evidence type="ECO:0000256" key="4">
    <source>
        <dbReference type="ARBA" id="ARBA00022692"/>
    </source>
</evidence>
<dbReference type="PANTHER" id="PTHR45667">
    <property type="entry name" value="S-ADENOSYLMETHIONINE MITOCHONDRIAL CARRIER PROTEIN"/>
    <property type="match status" value="1"/>
</dbReference>
<dbReference type="PROSITE" id="PS50920">
    <property type="entry name" value="SOLCAR"/>
    <property type="match status" value="1"/>
</dbReference>
<name>C9S876_VERA1</name>
<keyword evidence="4 9" id="KW-0812">Transmembrane</keyword>
<dbReference type="eggNOG" id="KOG0768">
    <property type="taxonomic scope" value="Eukaryota"/>
</dbReference>
<keyword evidence="3 10" id="KW-0813">Transport</keyword>
<comment type="similarity">
    <text evidence="2 10">Belongs to the mitochondrial carrier (TC 2.A.29) family.</text>
</comment>
<evidence type="ECO:0000256" key="3">
    <source>
        <dbReference type="ARBA" id="ARBA00022448"/>
    </source>
</evidence>
<accession>C9S876</accession>
<evidence type="ECO:0000256" key="8">
    <source>
        <dbReference type="ARBA" id="ARBA00023136"/>
    </source>
</evidence>
<gene>
    <name evidence="11" type="ORF">VDBG_01435</name>
</gene>